<organism evidence="2 3">
    <name type="scientific">Portunus trituberculatus</name>
    <name type="common">Swimming crab</name>
    <name type="synonym">Neptunus trituberculatus</name>
    <dbReference type="NCBI Taxonomy" id="210409"/>
    <lineage>
        <taxon>Eukaryota</taxon>
        <taxon>Metazoa</taxon>
        <taxon>Ecdysozoa</taxon>
        <taxon>Arthropoda</taxon>
        <taxon>Crustacea</taxon>
        <taxon>Multicrustacea</taxon>
        <taxon>Malacostraca</taxon>
        <taxon>Eumalacostraca</taxon>
        <taxon>Eucarida</taxon>
        <taxon>Decapoda</taxon>
        <taxon>Pleocyemata</taxon>
        <taxon>Brachyura</taxon>
        <taxon>Eubrachyura</taxon>
        <taxon>Portunoidea</taxon>
        <taxon>Portunidae</taxon>
        <taxon>Portuninae</taxon>
        <taxon>Portunus</taxon>
    </lineage>
</organism>
<feature type="region of interest" description="Disordered" evidence="1">
    <location>
        <begin position="1"/>
        <end position="81"/>
    </location>
</feature>
<reference evidence="2 3" key="1">
    <citation type="submission" date="2019-05" db="EMBL/GenBank/DDBJ databases">
        <title>Another draft genome of Portunus trituberculatus and its Hox gene families provides insights of decapod evolution.</title>
        <authorList>
            <person name="Jeong J.-H."/>
            <person name="Song I."/>
            <person name="Kim S."/>
            <person name="Choi T."/>
            <person name="Kim D."/>
            <person name="Ryu S."/>
            <person name="Kim W."/>
        </authorList>
    </citation>
    <scope>NUCLEOTIDE SEQUENCE [LARGE SCALE GENOMIC DNA]</scope>
    <source>
        <tissue evidence="2">Muscle</tissue>
    </source>
</reference>
<sequence length="81" mass="8613">MGGSETQDGLRERVSPNSTPSAGSAQDRGNHLKTSTSAPSATRPEGAQGRRAWRGLSEGQHESPPPTPRIQNRPEGRSLPK</sequence>
<proteinExistence type="predicted"/>
<dbReference type="AlphaFoldDB" id="A0A5B7IYU0"/>
<dbReference type="Proteomes" id="UP000324222">
    <property type="component" value="Unassembled WGS sequence"/>
</dbReference>
<accession>A0A5B7IYU0</accession>
<evidence type="ECO:0000256" key="1">
    <source>
        <dbReference type="SAM" id="MobiDB-lite"/>
    </source>
</evidence>
<evidence type="ECO:0000313" key="3">
    <source>
        <dbReference type="Proteomes" id="UP000324222"/>
    </source>
</evidence>
<comment type="caution">
    <text evidence="2">The sequence shown here is derived from an EMBL/GenBank/DDBJ whole genome shotgun (WGS) entry which is preliminary data.</text>
</comment>
<evidence type="ECO:0000313" key="2">
    <source>
        <dbReference type="EMBL" id="MPC87705.1"/>
    </source>
</evidence>
<feature type="compositionally biased region" description="Basic and acidic residues" evidence="1">
    <location>
        <begin position="72"/>
        <end position="81"/>
    </location>
</feature>
<dbReference type="EMBL" id="VSRR010075302">
    <property type="protein sequence ID" value="MPC87705.1"/>
    <property type="molecule type" value="Genomic_DNA"/>
</dbReference>
<keyword evidence="3" id="KW-1185">Reference proteome</keyword>
<protein>
    <submittedName>
        <fullName evidence="2">Uncharacterized protein</fullName>
    </submittedName>
</protein>
<feature type="compositionally biased region" description="Polar residues" evidence="1">
    <location>
        <begin position="15"/>
        <end position="24"/>
    </location>
</feature>
<name>A0A5B7IYU0_PORTR</name>
<gene>
    <name evidence="2" type="ORF">E2C01_082577</name>
</gene>